<dbReference type="Pfam" id="PF13346">
    <property type="entry name" value="ABC2_membrane_5"/>
    <property type="match status" value="1"/>
</dbReference>
<proteinExistence type="predicted"/>
<feature type="transmembrane region" description="Helical" evidence="1">
    <location>
        <begin position="16"/>
        <end position="34"/>
    </location>
</feature>
<feature type="transmembrane region" description="Helical" evidence="1">
    <location>
        <begin position="40"/>
        <end position="60"/>
    </location>
</feature>
<evidence type="ECO:0008006" key="4">
    <source>
        <dbReference type="Google" id="ProtNLM"/>
    </source>
</evidence>
<feature type="transmembrane region" description="Helical" evidence="1">
    <location>
        <begin position="113"/>
        <end position="130"/>
    </location>
</feature>
<gene>
    <name evidence="2" type="ORF">J2S72_000624</name>
</gene>
<keyword evidence="1" id="KW-1133">Transmembrane helix</keyword>
<dbReference type="EMBL" id="JAUSTN010000003">
    <property type="protein sequence ID" value="MDQ0274607.1"/>
    <property type="molecule type" value="Genomic_DNA"/>
</dbReference>
<protein>
    <recommendedName>
        <fullName evidence="4">ABC-2 family transporter protein</fullName>
    </recommendedName>
</protein>
<evidence type="ECO:0000313" key="3">
    <source>
        <dbReference type="Proteomes" id="UP001236559"/>
    </source>
</evidence>
<keyword evidence="3" id="KW-1185">Reference proteome</keyword>
<keyword evidence="1" id="KW-0472">Membrane</keyword>
<feature type="transmembrane region" description="Helical" evidence="1">
    <location>
        <begin position="87"/>
        <end position="107"/>
    </location>
</feature>
<keyword evidence="1" id="KW-0812">Transmembrane</keyword>
<feature type="transmembrane region" description="Helical" evidence="1">
    <location>
        <begin position="172"/>
        <end position="193"/>
    </location>
</feature>
<comment type="caution">
    <text evidence="2">The sequence shown here is derived from an EMBL/GenBank/DDBJ whole genome shotgun (WGS) entry which is preliminary data.</text>
</comment>
<feature type="transmembrane region" description="Helical" evidence="1">
    <location>
        <begin position="142"/>
        <end position="160"/>
    </location>
</feature>
<organism evidence="2 3">
    <name type="scientific">Peptoniphilus koenoeneniae</name>
    <dbReference type="NCBI Taxonomy" id="507751"/>
    <lineage>
        <taxon>Bacteria</taxon>
        <taxon>Bacillati</taxon>
        <taxon>Bacillota</taxon>
        <taxon>Tissierellia</taxon>
        <taxon>Tissierellales</taxon>
        <taxon>Peptoniphilaceae</taxon>
        <taxon>Peptoniphilus</taxon>
    </lineage>
</organism>
<name>A0ABU0ATK1_9FIRM</name>
<sequence length="198" mass="23271">MKAYLLKDFYIFKNSLKASIMAILIGCLIIYVSLNQMPNVFSLGLNFLFIFIVMQCLNNWEIDRNSNFKNLVKTFPAQYKAYVDGKFIFTFILILISAISIFVLFLIFKFENFDLLIVNICLEMVFLSLINTFQILDLNQNVIVIFPMIYLALIFFPYILKKLSNFSIYLDPFKLCLIFLISCLISLLLMFFARRIKK</sequence>
<evidence type="ECO:0000256" key="1">
    <source>
        <dbReference type="SAM" id="Phobius"/>
    </source>
</evidence>
<dbReference type="Proteomes" id="UP001236559">
    <property type="component" value="Unassembled WGS sequence"/>
</dbReference>
<accession>A0ABU0ATK1</accession>
<reference evidence="2 3" key="1">
    <citation type="submission" date="2023-07" db="EMBL/GenBank/DDBJ databases">
        <title>Genomic Encyclopedia of Type Strains, Phase IV (KMG-IV): sequencing the most valuable type-strain genomes for metagenomic binning, comparative biology and taxonomic classification.</title>
        <authorList>
            <person name="Goeker M."/>
        </authorList>
    </citation>
    <scope>NUCLEOTIDE SEQUENCE [LARGE SCALE GENOMIC DNA]</scope>
    <source>
        <strain evidence="2 3">DSM 22616</strain>
    </source>
</reference>
<evidence type="ECO:0000313" key="2">
    <source>
        <dbReference type="EMBL" id="MDQ0274607.1"/>
    </source>
</evidence>
<dbReference type="RefSeq" id="WP_023055371.1">
    <property type="nucleotide sequence ID" value="NZ_JAUSTN010000003.1"/>
</dbReference>
<dbReference type="InterPro" id="IPR025699">
    <property type="entry name" value="ABC2_memb-like"/>
</dbReference>